<evidence type="ECO:0000256" key="4">
    <source>
        <dbReference type="ARBA" id="ARBA00022692"/>
    </source>
</evidence>
<dbReference type="InterPro" id="IPR020846">
    <property type="entry name" value="MFS_dom"/>
</dbReference>
<proteinExistence type="predicted"/>
<evidence type="ECO:0000256" key="1">
    <source>
        <dbReference type="ARBA" id="ARBA00004651"/>
    </source>
</evidence>
<dbReference type="EMBL" id="CADIJZ010000022">
    <property type="protein sequence ID" value="CAB3723409.1"/>
    <property type="molecule type" value="Genomic_DNA"/>
</dbReference>
<feature type="transmembrane region" description="Helical" evidence="7">
    <location>
        <begin position="454"/>
        <end position="477"/>
    </location>
</feature>
<evidence type="ECO:0000256" key="3">
    <source>
        <dbReference type="ARBA" id="ARBA00022475"/>
    </source>
</evidence>
<evidence type="ECO:0000256" key="5">
    <source>
        <dbReference type="ARBA" id="ARBA00022989"/>
    </source>
</evidence>
<protein>
    <submittedName>
        <fullName evidence="9">Putative transport protein HsrA</fullName>
    </submittedName>
</protein>
<feature type="transmembrane region" description="Helical" evidence="7">
    <location>
        <begin position="98"/>
        <end position="117"/>
    </location>
</feature>
<keyword evidence="5 7" id="KW-1133">Transmembrane helix</keyword>
<dbReference type="PANTHER" id="PTHR42718">
    <property type="entry name" value="MAJOR FACILITATOR SUPERFAMILY MULTIDRUG TRANSPORTER MFSC"/>
    <property type="match status" value="1"/>
</dbReference>
<evidence type="ECO:0000256" key="7">
    <source>
        <dbReference type="SAM" id="Phobius"/>
    </source>
</evidence>
<dbReference type="GO" id="GO:0005886">
    <property type="term" value="C:plasma membrane"/>
    <property type="evidence" value="ECO:0007669"/>
    <property type="project" value="UniProtKB-SubCell"/>
</dbReference>
<reference evidence="9 10" key="1">
    <citation type="submission" date="2020-04" db="EMBL/GenBank/DDBJ databases">
        <authorList>
            <person name="De Canck E."/>
        </authorList>
    </citation>
    <scope>NUCLEOTIDE SEQUENCE [LARGE SCALE GENOMIC DNA]</scope>
    <source>
        <strain evidence="9 10">LMG 27174</strain>
    </source>
</reference>
<feature type="transmembrane region" description="Helical" evidence="7">
    <location>
        <begin position="287"/>
        <end position="310"/>
    </location>
</feature>
<dbReference type="PROSITE" id="PS50850">
    <property type="entry name" value="MFS"/>
    <property type="match status" value="1"/>
</dbReference>
<feature type="transmembrane region" description="Helical" evidence="7">
    <location>
        <begin position="322"/>
        <end position="339"/>
    </location>
</feature>
<keyword evidence="6 7" id="KW-0472">Membrane</keyword>
<feature type="transmembrane region" description="Helical" evidence="7">
    <location>
        <begin position="123"/>
        <end position="144"/>
    </location>
</feature>
<feature type="transmembrane region" description="Helical" evidence="7">
    <location>
        <begin position="422"/>
        <end position="442"/>
    </location>
</feature>
<dbReference type="PANTHER" id="PTHR42718:SF46">
    <property type="entry name" value="BLR6921 PROTEIN"/>
    <property type="match status" value="1"/>
</dbReference>
<feature type="transmembrane region" description="Helical" evidence="7">
    <location>
        <begin position="66"/>
        <end position="86"/>
    </location>
</feature>
<gene>
    <name evidence="9" type="primary">hsrA_5</name>
    <name evidence="9" type="ORF">LMG27174_05149</name>
</gene>
<dbReference type="InterPro" id="IPR036259">
    <property type="entry name" value="MFS_trans_sf"/>
</dbReference>
<dbReference type="GO" id="GO:0022857">
    <property type="term" value="F:transmembrane transporter activity"/>
    <property type="evidence" value="ECO:0007669"/>
    <property type="project" value="InterPro"/>
</dbReference>
<feature type="transmembrane region" description="Helical" evidence="7">
    <location>
        <begin position="376"/>
        <end position="401"/>
    </location>
</feature>
<keyword evidence="2" id="KW-0813">Transport</keyword>
<feature type="domain" description="Major facilitator superfamily (MFS) profile" evidence="8">
    <location>
        <begin position="32"/>
        <end position="480"/>
    </location>
</feature>
<feature type="transmembrane region" description="Helical" evidence="7">
    <location>
        <begin position="351"/>
        <end position="370"/>
    </location>
</feature>
<organism evidence="9 10">
    <name type="scientific">Paraburkholderia rhynchosiae</name>
    <dbReference type="NCBI Taxonomy" id="487049"/>
    <lineage>
        <taxon>Bacteria</taxon>
        <taxon>Pseudomonadati</taxon>
        <taxon>Pseudomonadota</taxon>
        <taxon>Betaproteobacteria</taxon>
        <taxon>Burkholderiales</taxon>
        <taxon>Burkholderiaceae</taxon>
        <taxon>Paraburkholderia</taxon>
    </lineage>
</organism>
<keyword evidence="4 7" id="KW-0812">Transmembrane</keyword>
<accession>A0A6J5C392</accession>
<evidence type="ECO:0000256" key="2">
    <source>
        <dbReference type="ARBA" id="ARBA00022448"/>
    </source>
</evidence>
<evidence type="ECO:0000259" key="8">
    <source>
        <dbReference type="PROSITE" id="PS50850"/>
    </source>
</evidence>
<feature type="transmembrane region" description="Helical" evidence="7">
    <location>
        <begin position="31"/>
        <end position="54"/>
    </location>
</feature>
<comment type="subcellular location">
    <subcellularLocation>
        <location evidence="1">Cell membrane</location>
        <topology evidence="1">Multi-pass membrane protein</topology>
    </subcellularLocation>
</comment>
<dbReference type="InterPro" id="IPR011701">
    <property type="entry name" value="MFS"/>
</dbReference>
<evidence type="ECO:0000313" key="10">
    <source>
        <dbReference type="Proteomes" id="UP000494205"/>
    </source>
</evidence>
<evidence type="ECO:0000256" key="6">
    <source>
        <dbReference type="ARBA" id="ARBA00023136"/>
    </source>
</evidence>
<sequence>MIETNSEVNDTRDSEQISESSSPYVFRHYRLIPMIVAVPMFLQSLDTSILGTALQSISASLQVETLHLNLAITAYLLSLALFLPASGWLADRFGTRRVFCSAIAIFSLASALCGVATSITQIVLFRVLQGLGGAMMVPVGRLILLRSIPAAHLVAAMVWFTVPGAIGRVIGPLLGGFIVTVASWRWIFLLNIPFGVLGIVLSLMFVPDSRSDSVDRFDAAGFILMAVGLVGLVCGLETVGRNLVPMSATVCVTAIGVLAFAAYAVYGGARVDVIIPLKLFRYKAYRAATIGGIPLRLAVGSSPIVVPLLLQLGLGFTPIESGLMSAWLAVGAFGVRPIMQHAIRAIGFRPIMILATLFTGATFASYGLFTSETPRYFMFAVLFIAGVVNALGMISMNTIGFSGVPKNLMSKATALSTMMQQTSISLGVALCATCLTVTAHIHGHGADHLTINDFPMTFFIVGALTCLSAFAFSRLAADEGAELR</sequence>
<feature type="transmembrane region" description="Helical" evidence="7">
    <location>
        <begin position="156"/>
        <end position="180"/>
    </location>
</feature>
<feature type="transmembrane region" description="Helical" evidence="7">
    <location>
        <begin position="246"/>
        <end position="266"/>
    </location>
</feature>
<dbReference type="SUPFAM" id="SSF103473">
    <property type="entry name" value="MFS general substrate transporter"/>
    <property type="match status" value="1"/>
</dbReference>
<name>A0A6J5C392_9BURK</name>
<feature type="transmembrane region" description="Helical" evidence="7">
    <location>
        <begin position="186"/>
        <end position="207"/>
    </location>
</feature>
<feature type="transmembrane region" description="Helical" evidence="7">
    <location>
        <begin position="219"/>
        <end position="240"/>
    </location>
</feature>
<keyword evidence="3" id="KW-1003">Cell membrane</keyword>
<dbReference type="AlphaFoldDB" id="A0A6J5C392"/>
<dbReference type="Gene3D" id="1.20.1720.10">
    <property type="entry name" value="Multidrug resistance protein D"/>
    <property type="match status" value="1"/>
</dbReference>
<dbReference type="Pfam" id="PF07690">
    <property type="entry name" value="MFS_1"/>
    <property type="match status" value="1"/>
</dbReference>
<dbReference type="Proteomes" id="UP000494205">
    <property type="component" value="Unassembled WGS sequence"/>
</dbReference>
<dbReference type="Gene3D" id="1.20.1250.20">
    <property type="entry name" value="MFS general substrate transporter like domains"/>
    <property type="match status" value="1"/>
</dbReference>
<evidence type="ECO:0000313" key="9">
    <source>
        <dbReference type="EMBL" id="CAB3723409.1"/>
    </source>
</evidence>